<dbReference type="Gene3D" id="1.10.10.10">
    <property type="entry name" value="Winged helix-like DNA-binding domain superfamily/Winged helix DNA-binding domain"/>
    <property type="match status" value="1"/>
</dbReference>
<dbReference type="PANTHER" id="PTHR33164">
    <property type="entry name" value="TRANSCRIPTIONAL REGULATOR, MARR FAMILY"/>
    <property type="match status" value="1"/>
</dbReference>
<organism evidence="2 3">
    <name type="scientific">Amycolatopsis nalaikhensis</name>
    <dbReference type="NCBI Taxonomy" id="715472"/>
    <lineage>
        <taxon>Bacteria</taxon>
        <taxon>Bacillati</taxon>
        <taxon>Actinomycetota</taxon>
        <taxon>Actinomycetes</taxon>
        <taxon>Pseudonocardiales</taxon>
        <taxon>Pseudonocardiaceae</taxon>
        <taxon>Amycolatopsis</taxon>
    </lineage>
</organism>
<gene>
    <name evidence="2" type="ORF">QP939_29860</name>
</gene>
<evidence type="ECO:0000313" key="2">
    <source>
        <dbReference type="EMBL" id="WIV53120.1"/>
    </source>
</evidence>
<dbReference type="InterPro" id="IPR036388">
    <property type="entry name" value="WH-like_DNA-bd_sf"/>
</dbReference>
<dbReference type="InterPro" id="IPR036390">
    <property type="entry name" value="WH_DNA-bd_sf"/>
</dbReference>
<dbReference type="PANTHER" id="PTHR33164:SF99">
    <property type="entry name" value="MARR FAMILY REGULATORY PROTEIN"/>
    <property type="match status" value="1"/>
</dbReference>
<evidence type="ECO:0000259" key="1">
    <source>
        <dbReference type="PROSITE" id="PS50995"/>
    </source>
</evidence>
<name>A0ABY8XB23_9PSEU</name>
<dbReference type="RefSeq" id="WP_285449513.1">
    <property type="nucleotide sequence ID" value="NZ_CP127173.1"/>
</dbReference>
<dbReference type="PROSITE" id="PS50995">
    <property type="entry name" value="HTH_MARR_2"/>
    <property type="match status" value="1"/>
</dbReference>
<dbReference type="Proteomes" id="UP001227101">
    <property type="component" value="Chromosome"/>
</dbReference>
<dbReference type="Pfam" id="PF12802">
    <property type="entry name" value="MarR_2"/>
    <property type="match status" value="1"/>
</dbReference>
<evidence type="ECO:0000313" key="3">
    <source>
        <dbReference type="Proteomes" id="UP001227101"/>
    </source>
</evidence>
<sequence>MPQEFAPGSPFALLSPAETAAWYAYMKVHLRLEYELNRQLRADSGLSLADYHVLVALTSAPGGRLRVTDLAIRIGWERSRLSHHLKRMRERGLVVTGVSPEDRRATDVVLSEAGWAALRRAAPDHVEFVRKAFLDALGSGEKAQLADLLERVYDALVEHGSLPRPDDHP</sequence>
<dbReference type="SUPFAM" id="SSF46785">
    <property type="entry name" value="Winged helix' DNA-binding domain"/>
    <property type="match status" value="1"/>
</dbReference>
<reference evidence="2 3" key="1">
    <citation type="submission" date="2023-06" db="EMBL/GenBank/DDBJ databases">
        <authorList>
            <person name="Oyuntsetseg B."/>
            <person name="Kim S.B."/>
        </authorList>
    </citation>
    <scope>NUCLEOTIDE SEQUENCE [LARGE SCALE GENOMIC DNA]</scope>
    <source>
        <strain evidence="2 3">2-2</strain>
    </source>
</reference>
<keyword evidence="3" id="KW-1185">Reference proteome</keyword>
<proteinExistence type="predicted"/>
<dbReference type="EMBL" id="CP127173">
    <property type="protein sequence ID" value="WIV53120.1"/>
    <property type="molecule type" value="Genomic_DNA"/>
</dbReference>
<dbReference type="SMART" id="SM00347">
    <property type="entry name" value="HTH_MARR"/>
    <property type="match status" value="1"/>
</dbReference>
<feature type="domain" description="HTH marR-type" evidence="1">
    <location>
        <begin position="18"/>
        <end position="154"/>
    </location>
</feature>
<dbReference type="InterPro" id="IPR039422">
    <property type="entry name" value="MarR/SlyA-like"/>
</dbReference>
<dbReference type="InterPro" id="IPR000835">
    <property type="entry name" value="HTH_MarR-typ"/>
</dbReference>
<accession>A0ABY8XB23</accession>
<protein>
    <submittedName>
        <fullName evidence="2">MarR family winged helix-turn-helix transcriptional regulator</fullName>
    </submittedName>
</protein>